<feature type="compositionally biased region" description="Basic and acidic residues" evidence="1">
    <location>
        <begin position="12"/>
        <end position="43"/>
    </location>
</feature>
<feature type="compositionally biased region" description="Basic and acidic residues" evidence="1">
    <location>
        <begin position="90"/>
        <end position="101"/>
    </location>
</feature>
<feature type="compositionally biased region" description="Acidic residues" evidence="1">
    <location>
        <begin position="61"/>
        <end position="70"/>
    </location>
</feature>
<name>A0AAD3NIB2_LATJO</name>
<comment type="caution">
    <text evidence="2">The sequence shown here is derived from an EMBL/GenBank/DDBJ whole genome shotgun (WGS) entry which is preliminary data.</text>
</comment>
<protein>
    <submittedName>
        <fullName evidence="2">Zinc finger protein 239-like protein</fullName>
    </submittedName>
</protein>
<dbReference type="AlphaFoldDB" id="A0AAD3NIB2"/>
<reference evidence="2" key="1">
    <citation type="submission" date="2022-08" db="EMBL/GenBank/DDBJ databases">
        <title>Genome sequencing of akame (Lates japonicus).</title>
        <authorList>
            <person name="Hashiguchi Y."/>
            <person name="Takahashi H."/>
        </authorList>
    </citation>
    <scope>NUCLEOTIDE SEQUENCE</scope>
    <source>
        <strain evidence="2">Kochi</strain>
    </source>
</reference>
<keyword evidence="3" id="KW-1185">Reference proteome</keyword>
<feature type="region of interest" description="Disordered" evidence="1">
    <location>
        <begin position="1"/>
        <end position="143"/>
    </location>
</feature>
<gene>
    <name evidence="2" type="ORF">AKAME5_002390400</name>
</gene>
<organism evidence="2 3">
    <name type="scientific">Lates japonicus</name>
    <name type="common">Japanese lates</name>
    <dbReference type="NCBI Taxonomy" id="270547"/>
    <lineage>
        <taxon>Eukaryota</taxon>
        <taxon>Metazoa</taxon>
        <taxon>Chordata</taxon>
        <taxon>Craniata</taxon>
        <taxon>Vertebrata</taxon>
        <taxon>Euteleostomi</taxon>
        <taxon>Actinopterygii</taxon>
        <taxon>Neopterygii</taxon>
        <taxon>Teleostei</taxon>
        <taxon>Neoteleostei</taxon>
        <taxon>Acanthomorphata</taxon>
        <taxon>Carangaria</taxon>
        <taxon>Carangaria incertae sedis</taxon>
        <taxon>Centropomidae</taxon>
        <taxon>Lates</taxon>
    </lineage>
</organism>
<evidence type="ECO:0000313" key="2">
    <source>
        <dbReference type="EMBL" id="GLD72579.1"/>
    </source>
</evidence>
<accession>A0AAD3NIB2</accession>
<dbReference type="Proteomes" id="UP001279410">
    <property type="component" value="Unassembled WGS sequence"/>
</dbReference>
<dbReference type="EMBL" id="BRZM01001108">
    <property type="protein sequence ID" value="GLD72579.1"/>
    <property type="molecule type" value="Genomic_DNA"/>
</dbReference>
<sequence>MKEENQDPDFIDQDHCRTGMKEENQDPDFSDRDHYNIVMKEENQDADFIDQDHFNIVIKEEDQDPDFMDQDQDHQSMESAGPTGLQDQPDSQRKTNLDQDWTHGGLPSVHTQREEPSASWEIPCQSRPTGGGGPQAQSDLNQT</sequence>
<evidence type="ECO:0000313" key="3">
    <source>
        <dbReference type="Proteomes" id="UP001279410"/>
    </source>
</evidence>
<proteinExistence type="predicted"/>
<evidence type="ECO:0000256" key="1">
    <source>
        <dbReference type="SAM" id="MobiDB-lite"/>
    </source>
</evidence>
<feature type="compositionally biased region" description="Acidic residues" evidence="1">
    <location>
        <begin position="1"/>
        <end position="11"/>
    </location>
</feature>